<reference evidence="1" key="1">
    <citation type="submission" date="2021-06" db="EMBL/GenBank/DDBJ databases">
        <title>Parelaphostrongylus tenuis whole genome reference sequence.</title>
        <authorList>
            <person name="Garwood T.J."/>
            <person name="Larsen P.A."/>
            <person name="Fountain-Jones N.M."/>
            <person name="Garbe J.R."/>
            <person name="Macchietto M.G."/>
            <person name="Kania S.A."/>
            <person name="Gerhold R.W."/>
            <person name="Richards J.E."/>
            <person name="Wolf T.M."/>
        </authorList>
    </citation>
    <scope>NUCLEOTIDE SEQUENCE</scope>
    <source>
        <strain evidence="1">MNPRO001-30</strain>
        <tissue evidence="1">Meninges</tissue>
    </source>
</reference>
<name>A0AAD5QWE8_PARTN</name>
<dbReference type="EMBL" id="JAHQIW010004836">
    <property type="protein sequence ID" value="KAJ1363957.1"/>
    <property type="molecule type" value="Genomic_DNA"/>
</dbReference>
<evidence type="ECO:0000313" key="1">
    <source>
        <dbReference type="EMBL" id="KAJ1363957.1"/>
    </source>
</evidence>
<protein>
    <submittedName>
        <fullName evidence="1">Uncharacterized protein</fullName>
    </submittedName>
</protein>
<comment type="caution">
    <text evidence="1">The sequence shown here is derived from an EMBL/GenBank/DDBJ whole genome shotgun (WGS) entry which is preliminary data.</text>
</comment>
<accession>A0AAD5QWE8</accession>
<keyword evidence="2" id="KW-1185">Reference proteome</keyword>
<sequence length="77" mass="8479">MTLSDFIDPIIVSKQEAKEIPRADGESIFSTKELPHFLGALIGDSSQPSELPSQPKMMPSAKGYAYKNSLLRKQLAE</sequence>
<gene>
    <name evidence="1" type="ORF">KIN20_023924</name>
</gene>
<dbReference type="AlphaFoldDB" id="A0AAD5QWE8"/>
<evidence type="ECO:0000313" key="2">
    <source>
        <dbReference type="Proteomes" id="UP001196413"/>
    </source>
</evidence>
<organism evidence="1 2">
    <name type="scientific">Parelaphostrongylus tenuis</name>
    <name type="common">Meningeal worm</name>
    <dbReference type="NCBI Taxonomy" id="148309"/>
    <lineage>
        <taxon>Eukaryota</taxon>
        <taxon>Metazoa</taxon>
        <taxon>Ecdysozoa</taxon>
        <taxon>Nematoda</taxon>
        <taxon>Chromadorea</taxon>
        <taxon>Rhabditida</taxon>
        <taxon>Rhabditina</taxon>
        <taxon>Rhabditomorpha</taxon>
        <taxon>Strongyloidea</taxon>
        <taxon>Metastrongylidae</taxon>
        <taxon>Parelaphostrongylus</taxon>
    </lineage>
</organism>
<proteinExistence type="predicted"/>
<dbReference type="Proteomes" id="UP001196413">
    <property type="component" value="Unassembled WGS sequence"/>
</dbReference>